<feature type="domain" description="Heterokaryon incompatibility" evidence="1">
    <location>
        <begin position="75"/>
        <end position="202"/>
    </location>
</feature>
<dbReference type="PANTHER" id="PTHR24148">
    <property type="entry name" value="ANKYRIN REPEAT DOMAIN-CONTAINING PROTEIN 39 HOMOLOG-RELATED"/>
    <property type="match status" value="1"/>
</dbReference>
<dbReference type="Proteomes" id="UP000481861">
    <property type="component" value="Unassembled WGS sequence"/>
</dbReference>
<dbReference type="AlphaFoldDB" id="A0A7C8I4B9"/>
<evidence type="ECO:0000313" key="3">
    <source>
        <dbReference type="Proteomes" id="UP000481861"/>
    </source>
</evidence>
<dbReference type="InterPro" id="IPR052895">
    <property type="entry name" value="HetReg/Transcr_Mod"/>
</dbReference>
<accession>A0A7C8I4B9</accession>
<dbReference type="Pfam" id="PF06985">
    <property type="entry name" value="HET"/>
    <property type="match status" value="1"/>
</dbReference>
<dbReference type="PANTHER" id="PTHR24148:SF73">
    <property type="entry name" value="HET DOMAIN PROTEIN (AFU_ORTHOLOGUE AFUA_8G01020)"/>
    <property type="match status" value="1"/>
</dbReference>
<proteinExistence type="predicted"/>
<dbReference type="EMBL" id="JAADJZ010000013">
    <property type="protein sequence ID" value="KAF2870557.1"/>
    <property type="molecule type" value="Genomic_DNA"/>
</dbReference>
<dbReference type="InterPro" id="IPR010730">
    <property type="entry name" value="HET"/>
</dbReference>
<gene>
    <name evidence="2" type="ORF">BDV95DRAFT_495557</name>
</gene>
<comment type="caution">
    <text evidence="2">The sequence shown here is derived from an EMBL/GenBank/DDBJ whole genome shotgun (WGS) entry which is preliminary data.</text>
</comment>
<keyword evidence="3" id="KW-1185">Reference proteome</keyword>
<protein>
    <submittedName>
        <fullName evidence="2">Heterokaryon incompatibility protein-domain-containing protein</fullName>
    </submittedName>
</protein>
<evidence type="ECO:0000313" key="2">
    <source>
        <dbReference type="EMBL" id="KAF2870557.1"/>
    </source>
</evidence>
<sequence length="238" mass="27766">MFGIYHRHHYRATHELLQLSRIRRFHHAAKPQIYGNLDYVKNEIRVIKIAPGRWDDELFCRLKVVSLDRFLSPRYDTLSYTWGSSKTTRTIRVDKQSVDVSANLFIALRALRRTFRTVTIWADALCIDQENNSEKSTQVALMGRIYKQGRQTWVSFGCPDERSVGHEDNLDDQGLENRRIATSMLTWLACHDYWSRVWIVQEIALSHKDPICIFGRHQVPLLSLDTVFSDWAAGVTRS</sequence>
<feature type="non-terminal residue" evidence="2">
    <location>
        <position position="238"/>
    </location>
</feature>
<evidence type="ECO:0000259" key="1">
    <source>
        <dbReference type="Pfam" id="PF06985"/>
    </source>
</evidence>
<reference evidence="2 3" key="1">
    <citation type="submission" date="2020-01" db="EMBL/GenBank/DDBJ databases">
        <authorList>
            <consortium name="DOE Joint Genome Institute"/>
            <person name="Haridas S."/>
            <person name="Albert R."/>
            <person name="Binder M."/>
            <person name="Bloem J."/>
            <person name="Labutti K."/>
            <person name="Salamov A."/>
            <person name="Andreopoulos B."/>
            <person name="Baker S.E."/>
            <person name="Barry K."/>
            <person name="Bills G."/>
            <person name="Bluhm B.H."/>
            <person name="Cannon C."/>
            <person name="Castanera R."/>
            <person name="Culley D.E."/>
            <person name="Daum C."/>
            <person name="Ezra D."/>
            <person name="Gonzalez J.B."/>
            <person name="Henrissat B."/>
            <person name="Kuo A."/>
            <person name="Liang C."/>
            <person name="Lipzen A."/>
            <person name="Lutzoni F."/>
            <person name="Magnuson J."/>
            <person name="Mondo S."/>
            <person name="Nolan M."/>
            <person name="Ohm R."/>
            <person name="Pangilinan J."/>
            <person name="Park H.-J.H."/>
            <person name="Ramirez L."/>
            <person name="Alfaro M."/>
            <person name="Sun H."/>
            <person name="Tritt A."/>
            <person name="Yoshinaga Y."/>
            <person name="Zwiers L.-H.L."/>
            <person name="Turgeon B.G."/>
            <person name="Goodwin S.B."/>
            <person name="Spatafora J.W."/>
            <person name="Crous P.W."/>
            <person name="Grigoriev I.V."/>
        </authorList>
    </citation>
    <scope>NUCLEOTIDE SEQUENCE [LARGE SCALE GENOMIC DNA]</scope>
    <source>
        <strain evidence="2 3">CBS 611.86</strain>
    </source>
</reference>
<organism evidence="2 3">
    <name type="scientific">Massariosphaeria phaeospora</name>
    <dbReference type="NCBI Taxonomy" id="100035"/>
    <lineage>
        <taxon>Eukaryota</taxon>
        <taxon>Fungi</taxon>
        <taxon>Dikarya</taxon>
        <taxon>Ascomycota</taxon>
        <taxon>Pezizomycotina</taxon>
        <taxon>Dothideomycetes</taxon>
        <taxon>Pleosporomycetidae</taxon>
        <taxon>Pleosporales</taxon>
        <taxon>Pleosporales incertae sedis</taxon>
        <taxon>Massariosphaeria</taxon>
    </lineage>
</organism>
<name>A0A7C8I4B9_9PLEO</name>
<dbReference type="OrthoDB" id="3553147at2759"/>